<dbReference type="SUPFAM" id="SSF81342">
    <property type="entry name" value="Transmembrane di-heme cytochromes"/>
    <property type="match status" value="1"/>
</dbReference>
<keyword evidence="6 13" id="KW-0812">Transmembrane</keyword>
<dbReference type="PANTHER" id="PTHR30529">
    <property type="entry name" value="CYTOCHROME B561"/>
    <property type="match status" value="1"/>
</dbReference>
<dbReference type="PANTHER" id="PTHR30529:SF1">
    <property type="entry name" value="CYTOCHROME B561 HOMOLOG 2"/>
    <property type="match status" value="1"/>
</dbReference>
<evidence type="ECO:0000256" key="9">
    <source>
        <dbReference type="ARBA" id="ARBA00022989"/>
    </source>
</evidence>
<evidence type="ECO:0000256" key="3">
    <source>
        <dbReference type="ARBA" id="ARBA00022448"/>
    </source>
</evidence>
<dbReference type="EMBL" id="JAGGJU010000010">
    <property type="protein sequence ID" value="MBP1852243.1"/>
    <property type="molecule type" value="Genomic_DNA"/>
</dbReference>
<accession>A0ABS4E2U2</accession>
<name>A0ABS4E2U2_9HYPH</name>
<feature type="transmembrane region" description="Helical" evidence="13">
    <location>
        <begin position="12"/>
        <end position="31"/>
    </location>
</feature>
<comment type="caution">
    <text evidence="15">The sequence shown here is derived from an EMBL/GenBank/DDBJ whole genome shotgun (WGS) entry which is preliminary data.</text>
</comment>
<dbReference type="Gene3D" id="1.20.950.20">
    <property type="entry name" value="Transmembrane di-heme cytochromes, Chain C"/>
    <property type="match status" value="1"/>
</dbReference>
<keyword evidence="3" id="KW-0813">Transport</keyword>
<keyword evidence="4" id="KW-1003">Cell membrane</keyword>
<evidence type="ECO:0000313" key="15">
    <source>
        <dbReference type="EMBL" id="MBP1852243.1"/>
    </source>
</evidence>
<dbReference type="Proteomes" id="UP000759443">
    <property type="component" value="Unassembled WGS sequence"/>
</dbReference>
<evidence type="ECO:0000256" key="8">
    <source>
        <dbReference type="ARBA" id="ARBA00022982"/>
    </source>
</evidence>
<dbReference type="InterPro" id="IPR016174">
    <property type="entry name" value="Di-haem_cyt_TM"/>
</dbReference>
<evidence type="ECO:0000256" key="12">
    <source>
        <dbReference type="ARBA" id="ARBA00037975"/>
    </source>
</evidence>
<evidence type="ECO:0000256" key="2">
    <source>
        <dbReference type="ARBA" id="ARBA00004651"/>
    </source>
</evidence>
<proteinExistence type="inferred from homology"/>
<gene>
    <name evidence="15" type="ORF">J2Z17_003698</name>
</gene>
<feature type="transmembrane region" description="Helical" evidence="13">
    <location>
        <begin position="133"/>
        <end position="153"/>
    </location>
</feature>
<comment type="subcellular location">
    <subcellularLocation>
        <location evidence="2">Cell membrane</location>
        <topology evidence="2">Multi-pass membrane protein</topology>
    </subcellularLocation>
</comment>
<sequence length="162" mass="17788">MASATSFSLSQKLLHWVMAAFIFYNLLFADGMEHTIHAIEKGNQPDAGDLFWANVHAYLGIAVAVLAIIRLALRFTHGVPAEPAEEPAIAQIGAKIAHAALYVAFFLMPALGVAKYYFGNETMGDLHSGPMKVVLWALIGVHVAGVLVHQFFWRTNLIRRMA</sequence>
<feature type="transmembrane region" description="Helical" evidence="13">
    <location>
        <begin position="51"/>
        <end position="73"/>
    </location>
</feature>
<evidence type="ECO:0000256" key="5">
    <source>
        <dbReference type="ARBA" id="ARBA00022617"/>
    </source>
</evidence>
<dbReference type="RefSeq" id="WP_209947079.1">
    <property type="nucleotide sequence ID" value="NZ_JAGGJU010000010.1"/>
</dbReference>
<comment type="similarity">
    <text evidence="12">Belongs to the cytochrome b561 family.</text>
</comment>
<evidence type="ECO:0000259" key="14">
    <source>
        <dbReference type="Pfam" id="PF01292"/>
    </source>
</evidence>
<keyword evidence="5" id="KW-0349">Heme</keyword>
<evidence type="ECO:0000256" key="10">
    <source>
        <dbReference type="ARBA" id="ARBA00023004"/>
    </source>
</evidence>
<evidence type="ECO:0000256" key="11">
    <source>
        <dbReference type="ARBA" id="ARBA00023136"/>
    </source>
</evidence>
<evidence type="ECO:0000256" key="1">
    <source>
        <dbReference type="ARBA" id="ARBA00001970"/>
    </source>
</evidence>
<evidence type="ECO:0000256" key="6">
    <source>
        <dbReference type="ARBA" id="ARBA00022692"/>
    </source>
</evidence>
<reference evidence="15 16" key="1">
    <citation type="submission" date="2021-03" db="EMBL/GenBank/DDBJ databases">
        <title>Genomic Encyclopedia of Type Strains, Phase IV (KMG-IV): sequencing the most valuable type-strain genomes for metagenomic binning, comparative biology and taxonomic classification.</title>
        <authorList>
            <person name="Goeker M."/>
        </authorList>
    </citation>
    <scope>NUCLEOTIDE SEQUENCE [LARGE SCALE GENOMIC DNA]</scope>
    <source>
        <strain evidence="15 16">DSM 21600</strain>
    </source>
</reference>
<keyword evidence="7" id="KW-0479">Metal-binding</keyword>
<keyword evidence="9 13" id="KW-1133">Transmembrane helix</keyword>
<feature type="domain" description="Cytochrome b561 bacterial/Ni-hydrogenase" evidence="14">
    <location>
        <begin position="7"/>
        <end position="161"/>
    </location>
</feature>
<evidence type="ECO:0000256" key="13">
    <source>
        <dbReference type="SAM" id="Phobius"/>
    </source>
</evidence>
<evidence type="ECO:0000256" key="7">
    <source>
        <dbReference type="ARBA" id="ARBA00022723"/>
    </source>
</evidence>
<evidence type="ECO:0000313" key="16">
    <source>
        <dbReference type="Proteomes" id="UP000759443"/>
    </source>
</evidence>
<feature type="transmembrane region" description="Helical" evidence="13">
    <location>
        <begin position="99"/>
        <end position="118"/>
    </location>
</feature>
<evidence type="ECO:0000256" key="4">
    <source>
        <dbReference type="ARBA" id="ARBA00022475"/>
    </source>
</evidence>
<keyword evidence="16" id="KW-1185">Reference proteome</keyword>
<organism evidence="15 16">
    <name type="scientific">Rhizobium halophytocola</name>
    <dbReference type="NCBI Taxonomy" id="735519"/>
    <lineage>
        <taxon>Bacteria</taxon>
        <taxon>Pseudomonadati</taxon>
        <taxon>Pseudomonadota</taxon>
        <taxon>Alphaproteobacteria</taxon>
        <taxon>Hyphomicrobiales</taxon>
        <taxon>Rhizobiaceae</taxon>
        <taxon>Rhizobium/Agrobacterium group</taxon>
        <taxon>Rhizobium</taxon>
    </lineage>
</organism>
<keyword evidence="11 13" id="KW-0472">Membrane</keyword>
<keyword evidence="10" id="KW-0408">Iron</keyword>
<dbReference type="InterPro" id="IPR052168">
    <property type="entry name" value="Cytochrome_b561_oxidase"/>
</dbReference>
<keyword evidence="8" id="KW-0249">Electron transport</keyword>
<dbReference type="Pfam" id="PF01292">
    <property type="entry name" value="Ni_hydr_CYTB"/>
    <property type="match status" value="1"/>
</dbReference>
<comment type="cofactor">
    <cofactor evidence="1">
        <name>heme b</name>
        <dbReference type="ChEBI" id="CHEBI:60344"/>
    </cofactor>
</comment>
<protein>
    <submittedName>
        <fullName evidence="15">Cytochrome b561</fullName>
    </submittedName>
</protein>
<dbReference type="InterPro" id="IPR011577">
    <property type="entry name" value="Cyt_b561_bac/Ni-Hgenase"/>
</dbReference>